<dbReference type="Pfam" id="PF06985">
    <property type="entry name" value="HET"/>
    <property type="match status" value="1"/>
</dbReference>
<keyword evidence="3" id="KW-1185">Reference proteome</keyword>
<dbReference type="PANTHER" id="PTHR24148">
    <property type="entry name" value="ANKYRIN REPEAT DOMAIN-CONTAINING PROTEIN 39 HOMOLOG-RELATED"/>
    <property type="match status" value="1"/>
</dbReference>
<accession>A0A1L7VFS9</accession>
<name>A0A1L7VFS9_FUSPR</name>
<dbReference type="RefSeq" id="XP_031079695.1">
    <property type="nucleotide sequence ID" value="XM_031229460.1"/>
</dbReference>
<dbReference type="Pfam" id="PF26639">
    <property type="entry name" value="Het-6_barrel"/>
    <property type="match status" value="1"/>
</dbReference>
<dbReference type="Proteomes" id="UP000183971">
    <property type="component" value="Unassembled WGS sequence"/>
</dbReference>
<gene>
    <name evidence="2" type="ORF">FPRO_05706</name>
</gene>
<organism evidence="2 3">
    <name type="scientific">Fusarium proliferatum (strain ET1)</name>
    <name type="common">Orchid endophyte fungus</name>
    <dbReference type="NCBI Taxonomy" id="1227346"/>
    <lineage>
        <taxon>Eukaryota</taxon>
        <taxon>Fungi</taxon>
        <taxon>Dikarya</taxon>
        <taxon>Ascomycota</taxon>
        <taxon>Pezizomycotina</taxon>
        <taxon>Sordariomycetes</taxon>
        <taxon>Hypocreomycetidae</taxon>
        <taxon>Hypocreales</taxon>
        <taxon>Nectriaceae</taxon>
        <taxon>Fusarium</taxon>
        <taxon>Fusarium fujikuroi species complex</taxon>
    </lineage>
</organism>
<evidence type="ECO:0000313" key="2">
    <source>
        <dbReference type="EMBL" id="CZR39102.1"/>
    </source>
</evidence>
<dbReference type="InterPro" id="IPR010730">
    <property type="entry name" value="HET"/>
</dbReference>
<reference evidence="3" key="1">
    <citation type="journal article" date="2016" name="Genome Biol. Evol.">
        <title>Comparative 'omics' of the Fusarium fujikuroi species complex highlights differences in genetic potential and metabolite synthesis.</title>
        <authorList>
            <person name="Niehaus E.-M."/>
            <person name="Muensterkoetter M."/>
            <person name="Proctor R.H."/>
            <person name="Brown D.W."/>
            <person name="Sharon A."/>
            <person name="Idan Y."/>
            <person name="Oren-Young L."/>
            <person name="Sieber C.M."/>
            <person name="Novak O."/>
            <person name="Pencik A."/>
            <person name="Tarkowska D."/>
            <person name="Hromadova K."/>
            <person name="Freeman S."/>
            <person name="Maymon M."/>
            <person name="Elazar M."/>
            <person name="Youssef S.A."/>
            <person name="El-Shabrawy E.S.M."/>
            <person name="Shalaby A.B.A."/>
            <person name="Houterman P."/>
            <person name="Brock N.L."/>
            <person name="Burkhardt I."/>
            <person name="Tsavkelova E.A."/>
            <person name="Dickschat J.S."/>
            <person name="Galuszka P."/>
            <person name="Gueldener U."/>
            <person name="Tudzynski B."/>
        </authorList>
    </citation>
    <scope>NUCLEOTIDE SEQUENCE [LARGE SCALE GENOMIC DNA]</scope>
    <source>
        <strain evidence="3">ET1</strain>
    </source>
</reference>
<evidence type="ECO:0000313" key="3">
    <source>
        <dbReference type="Proteomes" id="UP000183971"/>
    </source>
</evidence>
<sequence>MAPPNKDEEAYPIAYQPLNKDKREIRLLEILPSTPEGKVNCKLHTVPLTPDLYYTCISYVWGNPNDKEVIIVNGVPTKVAWSLINALRHLKKHWTDIERKSDPELDPSKFRLWADALCINQEDLTEKRDQVGMMADIYSSAAMVLAWIHPSGKVVKKAFKTFEKIVQIAEENVDSESWDNALPSKFTGPTEIELFRICESLPPWKPSQLSWLCPSGSTGIDLLDFVKLLVDPYGAVFKFCRLDFWNRVWIYQEVILAKRLYFVSRTRCIEHSICLVALYGLMAYMQHLKRTNLVSWKEDNIDMLQSVFSKIWNLLKTRFVFRGILDGDQDPDSCLWHLGLYFYPDSEASNKLDYFYGLSGVTTSPFAPDYTKSIREVTLEFMAWVLPIWKSAKERTRKDSRQILSFLSIHATGLKRVDRLPSWVPVFSKADRRRPIVRVLKKSCPAYVTVPELSNGLPMDIDGDSLWIKGIKAQTVKSVYGELVSGDLLTTGLQKCIMELTKSPQDIYPTGKSALEVLCCTLLRKEEYDNYAFDVGLCIGCWIHRRYPCDDRYWMMQWSQKPYVGAVLSEWHEAGRIHKGNRLFTTKDGYIGTMPDDVLPGDVVCVLAGSEELAVLRPEDDHYLFVGCCFMIGLMNGEISKFLASGKAKIESIEIR</sequence>
<evidence type="ECO:0000259" key="1">
    <source>
        <dbReference type="Pfam" id="PF06985"/>
    </source>
</evidence>
<feature type="domain" description="Heterokaryon incompatibility" evidence="1">
    <location>
        <begin position="54"/>
        <end position="253"/>
    </location>
</feature>
<dbReference type="EMBL" id="FJOF01000003">
    <property type="protein sequence ID" value="CZR39102.1"/>
    <property type="molecule type" value="Genomic_DNA"/>
</dbReference>
<dbReference type="PANTHER" id="PTHR24148:SF73">
    <property type="entry name" value="HET DOMAIN PROTEIN (AFU_ORTHOLOGUE AFUA_8G01020)"/>
    <property type="match status" value="1"/>
</dbReference>
<dbReference type="InterPro" id="IPR052895">
    <property type="entry name" value="HetReg/Transcr_Mod"/>
</dbReference>
<protein>
    <submittedName>
        <fullName evidence="2">Related to heterokaryon incompatibility protein het-6</fullName>
    </submittedName>
</protein>
<comment type="caution">
    <text evidence="2">The sequence shown here is derived from an EMBL/GenBank/DDBJ whole genome shotgun (WGS) entry which is preliminary data.</text>
</comment>
<dbReference type="VEuPathDB" id="FungiDB:FPRO_05706"/>
<proteinExistence type="predicted"/>
<dbReference type="GeneID" id="42050586"/>
<dbReference type="AlphaFoldDB" id="A0A1L7VFS9"/>